<dbReference type="Gene3D" id="3.20.20.80">
    <property type="entry name" value="Glycosidases"/>
    <property type="match status" value="1"/>
</dbReference>
<dbReference type="EMBL" id="SNZH01000006">
    <property type="protein sequence ID" value="TDR44164.1"/>
    <property type="molecule type" value="Genomic_DNA"/>
</dbReference>
<dbReference type="SUPFAM" id="SSF51445">
    <property type="entry name" value="(Trans)glycosidases"/>
    <property type="match status" value="1"/>
</dbReference>
<reference evidence="2 3" key="1">
    <citation type="submission" date="2019-03" db="EMBL/GenBank/DDBJ databases">
        <title>Genomic Encyclopedia of Type Strains, Phase IV (KMG-IV): sequencing the most valuable type-strain genomes for metagenomic binning, comparative biology and taxonomic classification.</title>
        <authorList>
            <person name="Goeker M."/>
        </authorList>
    </citation>
    <scope>NUCLEOTIDE SEQUENCE [LARGE SCALE GENOMIC DNA]</scope>
    <source>
        <strain evidence="2 3">DSM 21667</strain>
    </source>
</reference>
<dbReference type="Gene3D" id="2.60.120.380">
    <property type="match status" value="1"/>
</dbReference>
<dbReference type="SMART" id="SM00758">
    <property type="entry name" value="PA14"/>
    <property type="match status" value="1"/>
</dbReference>
<dbReference type="InterPro" id="IPR011658">
    <property type="entry name" value="PA14_dom"/>
</dbReference>
<protein>
    <submittedName>
        <fullName evidence="2">PA14 domain-containing protein</fullName>
    </submittedName>
</protein>
<comment type="caution">
    <text evidence="2">The sequence shown here is derived from an EMBL/GenBank/DDBJ whole genome shotgun (WGS) entry which is preliminary data.</text>
</comment>
<proteinExistence type="predicted"/>
<accession>A0A4R6YYQ3</accession>
<gene>
    <name evidence="2" type="ORF">DFR29_106312</name>
</gene>
<dbReference type="Pfam" id="PF07691">
    <property type="entry name" value="PA14"/>
    <property type="match status" value="1"/>
</dbReference>
<evidence type="ECO:0000313" key="3">
    <source>
        <dbReference type="Proteomes" id="UP000295293"/>
    </source>
</evidence>
<dbReference type="Proteomes" id="UP000295293">
    <property type="component" value="Unassembled WGS sequence"/>
</dbReference>
<dbReference type="InterPro" id="IPR017853">
    <property type="entry name" value="GH"/>
</dbReference>
<name>A0A4R6YYQ3_9GAMM</name>
<dbReference type="InterPro" id="IPR013783">
    <property type="entry name" value="Ig-like_fold"/>
</dbReference>
<dbReference type="AlphaFoldDB" id="A0A4R6YYQ3"/>
<evidence type="ECO:0000259" key="1">
    <source>
        <dbReference type="PROSITE" id="PS51820"/>
    </source>
</evidence>
<sequence>MACGNGAAMPDAGQTHLLEGRAFSGADLTQAYGYFEMSPIPVKQRRLCAGVLTAALCVLPAIVSANTCLVGVHDFSGDTSMVNPAEPAGERGWSVELVPAVSICRGDVSSISNLANAARNQGMQVIFRVDYKQSNGRQVAVPVNAAEYIQWKADFFQCTSKLGGISPLFIVGNEPNLDYDVQPINAQQYADAFNALWASKPVGVQLLATFNSPFTDPAWMTTMANALTASDGFAIHTGGIRGSCVDPRQACNAIPAWSFDSAFRYYRNVIAAIPAAKRKPVYITEFNTYTGGTDPVPQQNYQAGWINKAYEEIRNYNASRGVLPEVKALCWFTDAVRGGFPGFALRNIPQALADIKTEFRNPANCGPAGCSSAALGLPTDRWRLQIWNNRQFSGNPVEIRHDAVGAGGFNFNWGNGRASSCTGDDNYAIRFERTASFAASGNYMFSATADDGVRVWVDGVAIIDQWRDQGATTFNAQHWVNAGAHTIRMDYYENTGGAVAALNWTGGGGNNATIVRSASSVPTSMAPNETRQVSVRVTNTGGTTWTAANNYRLGSTSSNTMNWSGWSCGGYNVNPTNARAYLCSNVSIAPGASHTFTFNVTAPSSGTATLGARMVRDGVEWFGTTEAWNISVGTTNPYPGCPCNRTDNYCQHPARTSGCPMTQSGGYCDPNGDASYSDGDWNRGYYEYAQYCR</sequence>
<dbReference type="OrthoDB" id="9781691at2"/>
<keyword evidence="3" id="KW-1185">Reference proteome</keyword>
<feature type="domain" description="PA14" evidence="1">
    <location>
        <begin position="377"/>
        <end position="519"/>
    </location>
</feature>
<organism evidence="2 3">
    <name type="scientific">Tahibacter aquaticus</name>
    <dbReference type="NCBI Taxonomy" id="520092"/>
    <lineage>
        <taxon>Bacteria</taxon>
        <taxon>Pseudomonadati</taxon>
        <taxon>Pseudomonadota</taxon>
        <taxon>Gammaproteobacteria</taxon>
        <taxon>Lysobacterales</taxon>
        <taxon>Rhodanobacteraceae</taxon>
        <taxon>Tahibacter</taxon>
    </lineage>
</organism>
<evidence type="ECO:0000313" key="2">
    <source>
        <dbReference type="EMBL" id="TDR44164.1"/>
    </source>
</evidence>
<dbReference type="SUPFAM" id="SSF56988">
    <property type="entry name" value="Anthrax protective antigen"/>
    <property type="match status" value="1"/>
</dbReference>
<dbReference type="Gene3D" id="2.60.40.10">
    <property type="entry name" value="Immunoglobulins"/>
    <property type="match status" value="1"/>
</dbReference>
<dbReference type="InterPro" id="IPR037524">
    <property type="entry name" value="PA14/GLEYA"/>
</dbReference>
<dbReference type="PROSITE" id="PS51820">
    <property type="entry name" value="PA14"/>
    <property type="match status" value="1"/>
</dbReference>